<name>A0A0M8NUF5_9EURO</name>
<evidence type="ECO:0000256" key="3">
    <source>
        <dbReference type="PROSITE-ProRule" id="PRU10038"/>
    </source>
</evidence>
<evidence type="ECO:0000256" key="2">
    <source>
        <dbReference type="ARBA" id="ARBA00022801"/>
    </source>
</evidence>
<dbReference type="Gene3D" id="3.40.50.1820">
    <property type="entry name" value="alpha/beta hydrolase"/>
    <property type="match status" value="1"/>
</dbReference>
<organism evidence="5 6">
    <name type="scientific">Penicillium nordicum</name>
    <dbReference type="NCBI Taxonomy" id="229535"/>
    <lineage>
        <taxon>Eukaryota</taxon>
        <taxon>Fungi</taxon>
        <taxon>Dikarya</taxon>
        <taxon>Ascomycota</taxon>
        <taxon>Pezizomycotina</taxon>
        <taxon>Eurotiomycetes</taxon>
        <taxon>Eurotiomycetidae</taxon>
        <taxon>Eurotiales</taxon>
        <taxon>Aspergillaceae</taxon>
        <taxon>Penicillium</taxon>
    </lineage>
</organism>
<dbReference type="SUPFAM" id="SSF53474">
    <property type="entry name" value="alpha/beta-Hydrolases"/>
    <property type="match status" value="1"/>
</dbReference>
<dbReference type="InterPro" id="IPR013094">
    <property type="entry name" value="AB_hydrolase_3"/>
</dbReference>
<dbReference type="STRING" id="229535.A0A0M8NUF5"/>
<protein>
    <recommendedName>
        <fullName evidence="4">Alpha/beta hydrolase fold-3 domain-containing protein</fullName>
    </recommendedName>
</protein>
<proteinExistence type="inferred from homology"/>
<feature type="domain" description="Alpha/beta hydrolase fold-3" evidence="4">
    <location>
        <begin position="110"/>
        <end position="330"/>
    </location>
</feature>
<dbReference type="OrthoDB" id="2152029at2759"/>
<dbReference type="InterPro" id="IPR033140">
    <property type="entry name" value="Lipase_GDXG_put_SER_AS"/>
</dbReference>
<dbReference type="InterPro" id="IPR050300">
    <property type="entry name" value="GDXG_lipolytic_enzyme"/>
</dbReference>
<evidence type="ECO:0000259" key="4">
    <source>
        <dbReference type="Pfam" id="PF07859"/>
    </source>
</evidence>
<dbReference type="Pfam" id="PF07859">
    <property type="entry name" value="Abhydrolase_3"/>
    <property type="match status" value="1"/>
</dbReference>
<comment type="similarity">
    <text evidence="1">Belongs to the 'GDXG' lipolytic enzyme family.</text>
</comment>
<dbReference type="PANTHER" id="PTHR48081">
    <property type="entry name" value="AB HYDROLASE SUPERFAMILY PROTEIN C4A8.06C"/>
    <property type="match status" value="1"/>
</dbReference>
<sequence length="461" mass="51983">MNSILSAPFAPLLYLRPRFRQDQDWSYRQALANTFMKVFLRIFVVFRTKPPLSLKPGLDGDRFVVIEPGPPALYTSITVDDEIQPVAVGGTWFPSLYQYNTTTTQDKHVVLHFHGGSYILGDGRTSSCKFLANSLLEHTPVSHVFSLQYRLACNPNGRFPAQLQDAISAYSYLLHTLHIPASRIVFSGDSAGGHLVLALLRYITKYDDETILPRPTCSWLFSPWCDIPNSRNKHLWENIPNVQTDYIPPSFPAWGAKHLIGNLDITSEFEPYLAPIWHPFVLPSPVLIVSGGREVMCQEHDRLARHFSKMQQNEGRVEYFVQEHLPHDILMVAWILNFRKEAEQCAVKAGGFLTRTQAQSEGDDTEVPSLAFDFREGGPGYSNQTNDEETRQPSAFSDINPPPKFFLSFNLFSLKILYPSQLTTRIEAPILDIIIFNATLISVLISSKIVGTIDLSTSVIP</sequence>
<dbReference type="PANTHER" id="PTHR48081:SF8">
    <property type="entry name" value="ALPHA_BETA HYDROLASE FOLD-3 DOMAIN-CONTAINING PROTEIN-RELATED"/>
    <property type="match status" value="1"/>
</dbReference>
<feature type="active site" evidence="3">
    <location>
        <position position="190"/>
    </location>
</feature>
<gene>
    <name evidence="5" type="ORF">ACN38_g9510</name>
</gene>
<dbReference type="GO" id="GO:0072330">
    <property type="term" value="P:monocarboxylic acid biosynthetic process"/>
    <property type="evidence" value="ECO:0007669"/>
    <property type="project" value="UniProtKB-ARBA"/>
</dbReference>
<evidence type="ECO:0000313" key="6">
    <source>
        <dbReference type="Proteomes" id="UP000037696"/>
    </source>
</evidence>
<dbReference type="Proteomes" id="UP000037696">
    <property type="component" value="Unassembled WGS sequence"/>
</dbReference>
<reference evidence="5 6" key="1">
    <citation type="submission" date="2015-08" db="EMBL/GenBank/DDBJ databases">
        <title>Genome sequencing of Penicillium nordicum.</title>
        <authorList>
            <person name="Nguyen H.D."/>
            <person name="Seifert K.A."/>
        </authorList>
    </citation>
    <scope>NUCLEOTIDE SEQUENCE [LARGE SCALE GENOMIC DNA]</scope>
    <source>
        <strain evidence="5 6">DAOMC 185683</strain>
    </source>
</reference>
<dbReference type="GO" id="GO:0016787">
    <property type="term" value="F:hydrolase activity"/>
    <property type="evidence" value="ECO:0007669"/>
    <property type="project" value="UniProtKB-KW"/>
</dbReference>
<dbReference type="PROSITE" id="PS01174">
    <property type="entry name" value="LIPASE_GDXG_SER"/>
    <property type="match status" value="1"/>
</dbReference>
<accession>A0A0M8NUF5</accession>
<dbReference type="EMBL" id="LHQQ01000194">
    <property type="protein sequence ID" value="KOS39636.1"/>
    <property type="molecule type" value="Genomic_DNA"/>
</dbReference>
<dbReference type="GO" id="GO:0017000">
    <property type="term" value="P:antibiotic biosynthetic process"/>
    <property type="evidence" value="ECO:0007669"/>
    <property type="project" value="UniProtKB-ARBA"/>
</dbReference>
<keyword evidence="6" id="KW-1185">Reference proteome</keyword>
<dbReference type="InterPro" id="IPR029058">
    <property type="entry name" value="AB_hydrolase_fold"/>
</dbReference>
<dbReference type="AlphaFoldDB" id="A0A0M8NUF5"/>
<evidence type="ECO:0000256" key="1">
    <source>
        <dbReference type="ARBA" id="ARBA00010515"/>
    </source>
</evidence>
<comment type="caution">
    <text evidence="5">The sequence shown here is derived from an EMBL/GenBank/DDBJ whole genome shotgun (WGS) entry which is preliminary data.</text>
</comment>
<evidence type="ECO:0000313" key="5">
    <source>
        <dbReference type="EMBL" id="KOS39636.1"/>
    </source>
</evidence>
<keyword evidence="2" id="KW-0378">Hydrolase</keyword>